<proteinExistence type="predicted"/>
<reference evidence="2" key="1">
    <citation type="submission" date="2021-02" db="EMBL/GenBank/DDBJ databases">
        <authorList>
            <person name="Dougan E. K."/>
            <person name="Rhodes N."/>
            <person name="Thang M."/>
            <person name="Chan C."/>
        </authorList>
    </citation>
    <scope>NUCLEOTIDE SEQUENCE</scope>
</reference>
<gene>
    <name evidence="2" type="primary">Uap1</name>
    <name evidence="2" type="ORF">SNAT2548_LOCUS3836</name>
</gene>
<sequence length="198" mass="22131">MFAQDYDIDDELSGDDRGRSPRGAGGYATRAADNAERRIADGREPMDFGGRRRGQKMAPWMGQAFGAAPPPEKPELSGLDTRGAKEKISELRDYSSRLWRAGEPAAGAEPPPSKRVRVVEDQELALLTGRKRAPGNAGELREGHSIREKGSEKDGEKKDKSDKKRKEKHEKDKKKNKHKHKKDKKKGKKRKQSKESSS</sequence>
<protein>
    <submittedName>
        <fullName evidence="2">Uap1 protein</fullName>
    </submittedName>
</protein>
<keyword evidence="3" id="KW-1185">Reference proteome</keyword>
<dbReference type="Proteomes" id="UP000604046">
    <property type="component" value="Unassembled WGS sequence"/>
</dbReference>
<feature type="compositionally biased region" description="Basic and acidic residues" evidence="1">
    <location>
        <begin position="139"/>
        <end position="164"/>
    </location>
</feature>
<feature type="compositionally biased region" description="Basic residues" evidence="1">
    <location>
        <begin position="165"/>
        <end position="192"/>
    </location>
</feature>
<dbReference type="AlphaFoldDB" id="A0A812IGK7"/>
<dbReference type="OrthoDB" id="466588at2759"/>
<evidence type="ECO:0000256" key="1">
    <source>
        <dbReference type="SAM" id="MobiDB-lite"/>
    </source>
</evidence>
<name>A0A812IGK7_9DINO</name>
<accession>A0A812IGK7</accession>
<feature type="compositionally biased region" description="Acidic residues" evidence="1">
    <location>
        <begin position="1"/>
        <end position="13"/>
    </location>
</feature>
<comment type="caution">
    <text evidence="2">The sequence shown here is derived from an EMBL/GenBank/DDBJ whole genome shotgun (WGS) entry which is preliminary data.</text>
</comment>
<feature type="region of interest" description="Disordered" evidence="1">
    <location>
        <begin position="102"/>
        <end position="121"/>
    </location>
</feature>
<organism evidence="2 3">
    <name type="scientific">Symbiodinium natans</name>
    <dbReference type="NCBI Taxonomy" id="878477"/>
    <lineage>
        <taxon>Eukaryota</taxon>
        <taxon>Sar</taxon>
        <taxon>Alveolata</taxon>
        <taxon>Dinophyceae</taxon>
        <taxon>Suessiales</taxon>
        <taxon>Symbiodiniaceae</taxon>
        <taxon>Symbiodinium</taxon>
    </lineage>
</organism>
<feature type="region of interest" description="Disordered" evidence="1">
    <location>
        <begin position="1"/>
        <end position="89"/>
    </location>
</feature>
<evidence type="ECO:0000313" key="2">
    <source>
        <dbReference type="EMBL" id="CAE7031907.1"/>
    </source>
</evidence>
<feature type="compositionally biased region" description="Basic and acidic residues" evidence="1">
    <location>
        <begin position="33"/>
        <end position="50"/>
    </location>
</feature>
<feature type="region of interest" description="Disordered" evidence="1">
    <location>
        <begin position="126"/>
        <end position="198"/>
    </location>
</feature>
<dbReference type="EMBL" id="CAJNDS010000236">
    <property type="protein sequence ID" value="CAE7031907.1"/>
    <property type="molecule type" value="Genomic_DNA"/>
</dbReference>
<evidence type="ECO:0000313" key="3">
    <source>
        <dbReference type="Proteomes" id="UP000604046"/>
    </source>
</evidence>